<evidence type="ECO:0000313" key="1">
    <source>
        <dbReference type="EMBL" id="EKO15466.1"/>
    </source>
</evidence>
<protein>
    <submittedName>
        <fullName evidence="1">Uncharacterized protein</fullName>
    </submittedName>
</protein>
<proteinExistence type="predicted"/>
<evidence type="ECO:0000313" key="2">
    <source>
        <dbReference type="Proteomes" id="UP000006253"/>
    </source>
</evidence>
<gene>
    <name evidence="1" type="ORF">LEP1GSC081_1164</name>
</gene>
<dbReference type="EMBL" id="AHMY02000047">
    <property type="protein sequence ID" value="EKO15466.1"/>
    <property type="molecule type" value="Genomic_DNA"/>
</dbReference>
<sequence length="62" mass="7709">MIYSFLTLEFLFCVNRIYVFLTSEFNNRLKVFSVYRFQVQIPDFKRRSWLKYFILKLQSVVL</sequence>
<accession>A0A0E2B3T6</accession>
<name>A0A0E2B3T6_9LEPT</name>
<comment type="caution">
    <text evidence="1">The sequence shown here is derived from an EMBL/GenBank/DDBJ whole genome shotgun (WGS) entry which is preliminary data.</text>
</comment>
<dbReference type="AlphaFoldDB" id="A0A0E2B3T6"/>
<dbReference type="Proteomes" id="UP000006253">
    <property type="component" value="Unassembled WGS sequence"/>
</dbReference>
<reference evidence="1 2" key="1">
    <citation type="submission" date="2012-10" db="EMBL/GenBank/DDBJ databases">
        <authorList>
            <person name="Harkins D.M."/>
            <person name="Durkin A.S."/>
            <person name="Brinkac L.M."/>
            <person name="Selengut J.D."/>
            <person name="Sanka R."/>
            <person name="DePew J."/>
            <person name="Purushe J."/>
            <person name="Peacock S.J."/>
            <person name="Thaipadungpanit J."/>
            <person name="Wuthiekanun V.W."/>
            <person name="Day N.P."/>
            <person name="Vinetz J.M."/>
            <person name="Sutton G.G."/>
            <person name="Nelson W.C."/>
            <person name="Fouts D.E."/>
        </authorList>
    </citation>
    <scope>NUCLEOTIDE SEQUENCE [LARGE SCALE GENOMIC DNA]</scope>
    <source>
        <strain evidence="1 2">H1</strain>
    </source>
</reference>
<organism evidence="1 2">
    <name type="scientific">Leptospira kirschneri str. H1</name>
    <dbReference type="NCBI Taxonomy" id="1049966"/>
    <lineage>
        <taxon>Bacteria</taxon>
        <taxon>Pseudomonadati</taxon>
        <taxon>Spirochaetota</taxon>
        <taxon>Spirochaetia</taxon>
        <taxon>Leptospirales</taxon>
        <taxon>Leptospiraceae</taxon>
        <taxon>Leptospira</taxon>
    </lineage>
</organism>